<name>A0A060RDM9_9BACT</name>
<dbReference type="PANTHER" id="PTHR30252:SF4">
    <property type="entry name" value="CARBON STARVATION"/>
    <property type="match status" value="1"/>
</dbReference>
<feature type="transmembrane region" description="Helical" evidence="7">
    <location>
        <begin position="361"/>
        <end position="380"/>
    </location>
</feature>
<keyword evidence="3" id="KW-1003">Cell membrane</keyword>
<evidence type="ECO:0000313" key="9">
    <source>
        <dbReference type="EMBL" id="CDN31969.1"/>
    </source>
</evidence>
<dbReference type="AlphaFoldDB" id="A0A060RDM9"/>
<evidence type="ECO:0000313" key="10">
    <source>
        <dbReference type="Proteomes" id="UP000027616"/>
    </source>
</evidence>
<keyword evidence="4 7" id="KW-0812">Transmembrane</keyword>
<feature type="transmembrane region" description="Helical" evidence="7">
    <location>
        <begin position="225"/>
        <end position="243"/>
    </location>
</feature>
<dbReference type="GO" id="GO:0005886">
    <property type="term" value="C:plasma membrane"/>
    <property type="evidence" value="ECO:0007669"/>
    <property type="project" value="UniProtKB-SubCell"/>
</dbReference>
<dbReference type="EMBL" id="HG934468">
    <property type="protein sequence ID" value="CDN31969.1"/>
    <property type="molecule type" value="Genomic_DNA"/>
</dbReference>
<reference evidence="9 10" key="1">
    <citation type="journal article" date="2015" name="Genome Announc.">
        <title>Complete Genome Sequence of the Novel Leech Symbiont Mucinivorans hirudinis M3T.</title>
        <authorList>
            <person name="Nelson M.C."/>
            <person name="Bomar L."/>
            <person name="Graf J."/>
        </authorList>
    </citation>
    <scope>NUCLEOTIDE SEQUENCE [LARGE SCALE GENOMIC DNA]</scope>
    <source>
        <strain evidence="10">M3</strain>
    </source>
</reference>
<keyword evidence="10" id="KW-1185">Reference proteome</keyword>
<feature type="transmembrane region" description="Helical" evidence="7">
    <location>
        <begin position="80"/>
        <end position="104"/>
    </location>
</feature>
<protein>
    <submittedName>
        <fullName evidence="9">Carbon starvation protein A</fullName>
    </submittedName>
</protein>
<feature type="transmembrane region" description="Helical" evidence="7">
    <location>
        <begin position="415"/>
        <end position="433"/>
    </location>
</feature>
<dbReference type="STRING" id="1433126.BN938_1889"/>
<dbReference type="HOGENOM" id="CLU_010531_3_1_10"/>
<feature type="transmembrane region" description="Helical" evidence="7">
    <location>
        <begin position="264"/>
        <end position="287"/>
    </location>
</feature>
<dbReference type="eggNOG" id="COG1966">
    <property type="taxonomic scope" value="Bacteria"/>
</dbReference>
<accession>A0A060RDM9</accession>
<dbReference type="Pfam" id="PF02554">
    <property type="entry name" value="CstA"/>
    <property type="match status" value="2"/>
</dbReference>
<dbReference type="GO" id="GO:0009267">
    <property type="term" value="P:cellular response to starvation"/>
    <property type="evidence" value="ECO:0007669"/>
    <property type="project" value="InterPro"/>
</dbReference>
<dbReference type="PATRIC" id="fig|1433126.3.peg.1868"/>
<feature type="transmembrane region" description="Helical" evidence="7">
    <location>
        <begin position="125"/>
        <end position="148"/>
    </location>
</feature>
<organism evidence="9 10">
    <name type="scientific">Mucinivorans hirudinis</name>
    <dbReference type="NCBI Taxonomy" id="1433126"/>
    <lineage>
        <taxon>Bacteria</taxon>
        <taxon>Pseudomonadati</taxon>
        <taxon>Bacteroidota</taxon>
        <taxon>Bacteroidia</taxon>
        <taxon>Bacteroidales</taxon>
        <taxon>Rikenellaceae</taxon>
        <taxon>Mucinivorans</taxon>
    </lineage>
</organism>
<feature type="domain" description="CstA N-terminal" evidence="8">
    <location>
        <begin position="3"/>
        <end position="143"/>
    </location>
</feature>
<feature type="domain" description="CstA N-terminal" evidence="8">
    <location>
        <begin position="156"/>
        <end position="313"/>
    </location>
</feature>
<evidence type="ECO:0000256" key="7">
    <source>
        <dbReference type="SAM" id="Phobius"/>
    </source>
</evidence>
<comment type="similarity">
    <text evidence="2">Belongs to the peptide transporter carbon starvation (CstA) (TC 2.A.114) family.</text>
</comment>
<feature type="transmembrane region" description="Helical" evidence="7">
    <location>
        <begin position="439"/>
        <end position="462"/>
    </location>
</feature>
<evidence type="ECO:0000256" key="2">
    <source>
        <dbReference type="ARBA" id="ARBA00007755"/>
    </source>
</evidence>
<feature type="transmembrane region" description="Helical" evidence="7">
    <location>
        <begin position="319"/>
        <end position="340"/>
    </location>
</feature>
<evidence type="ECO:0000256" key="1">
    <source>
        <dbReference type="ARBA" id="ARBA00004651"/>
    </source>
</evidence>
<dbReference type="KEGG" id="rbc:BN938_1889"/>
<sequence length="467" mass="51068">MITFIVCLLLLVTSYFTYGRYIERLFGINKDAKMPSETHFDGVDFVPMKRWKTFLIQLLNIAGLGPIFGAILGATYGPVAFVWITLGGILVGGIHDFASGYISMKMNGLSYPEIIGKYLGNNVKQVARGFIVLLMLLVGAVFMVGPAGILNGLTGVDVSIWVWIILVYYFVATILPVDKIIGNIYPIFGFALLFMAVGIMISIFVNGHPVPELDFHNYKPNAESFPIIPTLFITIACGAVSGFHATQSPMMARCITNQKQARPVFFGAMIAESVIALIWAAIAMVFFDGVVGLNGALAANGNNAAKIVDVIANTELGRIGGFLALLGVVAAPISTGDTAFRSARLIIADFMKVDQKRIIKRLLISVPLFIVGFGITLIDFDILWRYFAWINQTLAVATLWMATIYLASVHKNYKVALFPAIFMTFITTDYMFVSKQLAGLDYTLGSILAGVLTIVLVLYFALKIKKL</sequence>
<feature type="transmembrane region" description="Helical" evidence="7">
    <location>
        <begin position="386"/>
        <end position="408"/>
    </location>
</feature>
<keyword evidence="5 7" id="KW-1133">Transmembrane helix</keyword>
<evidence type="ECO:0000256" key="6">
    <source>
        <dbReference type="ARBA" id="ARBA00023136"/>
    </source>
</evidence>
<evidence type="ECO:0000256" key="3">
    <source>
        <dbReference type="ARBA" id="ARBA00022475"/>
    </source>
</evidence>
<evidence type="ECO:0000256" key="4">
    <source>
        <dbReference type="ARBA" id="ARBA00022692"/>
    </source>
</evidence>
<feature type="transmembrane region" description="Helical" evidence="7">
    <location>
        <begin position="184"/>
        <end position="205"/>
    </location>
</feature>
<dbReference type="PANTHER" id="PTHR30252">
    <property type="entry name" value="INNER MEMBRANE PEPTIDE TRANSPORTER"/>
    <property type="match status" value="1"/>
</dbReference>
<dbReference type="InterPro" id="IPR051605">
    <property type="entry name" value="CstA"/>
</dbReference>
<dbReference type="Gene3D" id="1.20.1730.10">
    <property type="entry name" value="Sodium/glucose cotransporter"/>
    <property type="match status" value="1"/>
</dbReference>
<comment type="subcellular location">
    <subcellularLocation>
        <location evidence="1">Cell membrane</location>
        <topology evidence="1">Multi-pass membrane protein</topology>
    </subcellularLocation>
</comment>
<evidence type="ECO:0000256" key="5">
    <source>
        <dbReference type="ARBA" id="ARBA00022989"/>
    </source>
</evidence>
<keyword evidence="6 7" id="KW-0472">Membrane</keyword>
<dbReference type="OrthoDB" id="9761224at2"/>
<dbReference type="InterPro" id="IPR038377">
    <property type="entry name" value="Na/Glc_symporter_sf"/>
</dbReference>
<feature type="transmembrane region" description="Helical" evidence="7">
    <location>
        <begin position="160"/>
        <end position="177"/>
    </location>
</feature>
<feature type="transmembrane region" description="Helical" evidence="7">
    <location>
        <begin position="54"/>
        <end position="74"/>
    </location>
</feature>
<proteinExistence type="inferred from homology"/>
<gene>
    <name evidence="9" type="ORF">BN938_1889</name>
</gene>
<evidence type="ECO:0000259" key="8">
    <source>
        <dbReference type="Pfam" id="PF02554"/>
    </source>
</evidence>
<dbReference type="InterPro" id="IPR003706">
    <property type="entry name" value="CstA_N"/>
</dbReference>
<dbReference type="Proteomes" id="UP000027616">
    <property type="component" value="Chromosome I"/>
</dbReference>